<dbReference type="NCBIfam" id="NF001030">
    <property type="entry name" value="PRK00110.1"/>
    <property type="match status" value="1"/>
</dbReference>
<keyword evidence="3 6" id="KW-0805">Transcription regulation</keyword>
<keyword evidence="5 6" id="KW-0804">Transcription</keyword>
<evidence type="ECO:0000259" key="7">
    <source>
        <dbReference type="Pfam" id="PF01709"/>
    </source>
</evidence>
<dbReference type="GO" id="GO:0003677">
    <property type="term" value="F:DNA binding"/>
    <property type="evidence" value="ECO:0007669"/>
    <property type="project" value="UniProtKB-UniRule"/>
</dbReference>
<dbReference type="EMBL" id="MFBT01000005">
    <property type="protein sequence ID" value="OGE00162.1"/>
    <property type="molecule type" value="Genomic_DNA"/>
</dbReference>
<dbReference type="FunFam" id="1.10.10.200:FF:000002">
    <property type="entry name" value="Probable transcriptional regulatory protein CLM62_37755"/>
    <property type="match status" value="1"/>
</dbReference>
<evidence type="ECO:0000256" key="4">
    <source>
        <dbReference type="ARBA" id="ARBA00023125"/>
    </source>
</evidence>
<dbReference type="PANTHER" id="PTHR12532">
    <property type="entry name" value="TRANSLATIONAL ACTIVATOR OF CYTOCHROME C OXIDASE 1"/>
    <property type="match status" value="1"/>
</dbReference>
<dbReference type="GO" id="GO:0005829">
    <property type="term" value="C:cytosol"/>
    <property type="evidence" value="ECO:0007669"/>
    <property type="project" value="TreeGrafter"/>
</dbReference>
<dbReference type="Proteomes" id="UP000177039">
    <property type="component" value="Unassembled WGS sequence"/>
</dbReference>
<dbReference type="PANTHER" id="PTHR12532:SF6">
    <property type="entry name" value="TRANSCRIPTIONAL REGULATORY PROTEIN YEBC-RELATED"/>
    <property type="match status" value="1"/>
</dbReference>
<evidence type="ECO:0000313" key="10">
    <source>
        <dbReference type="Proteomes" id="UP000177039"/>
    </source>
</evidence>
<dbReference type="GO" id="GO:0006355">
    <property type="term" value="P:regulation of DNA-templated transcription"/>
    <property type="evidence" value="ECO:0007669"/>
    <property type="project" value="UniProtKB-UniRule"/>
</dbReference>
<evidence type="ECO:0000256" key="6">
    <source>
        <dbReference type="HAMAP-Rule" id="MF_00693"/>
    </source>
</evidence>
<dbReference type="InterPro" id="IPR049083">
    <property type="entry name" value="TACO1_YebC_N"/>
</dbReference>
<dbReference type="Gene3D" id="1.10.10.200">
    <property type="match status" value="1"/>
</dbReference>
<dbReference type="Pfam" id="PF01709">
    <property type="entry name" value="Transcrip_reg"/>
    <property type="match status" value="1"/>
</dbReference>
<dbReference type="InterPro" id="IPR017856">
    <property type="entry name" value="Integrase-like_N"/>
</dbReference>
<organism evidence="9 10">
    <name type="scientific">Candidatus Curtissbacteria bacterium RIFCSPLOWO2_01_FULL_42_50</name>
    <dbReference type="NCBI Taxonomy" id="1797730"/>
    <lineage>
        <taxon>Bacteria</taxon>
        <taxon>Candidatus Curtissiibacteriota</taxon>
    </lineage>
</organism>
<dbReference type="NCBIfam" id="NF009044">
    <property type="entry name" value="PRK12378.1"/>
    <property type="match status" value="1"/>
</dbReference>
<dbReference type="HAMAP" id="MF_00693">
    <property type="entry name" value="Transcrip_reg_TACO1"/>
    <property type="match status" value="1"/>
</dbReference>
<feature type="domain" description="TACO1/YebC-like N-terminal" evidence="8">
    <location>
        <begin position="5"/>
        <end position="77"/>
    </location>
</feature>
<dbReference type="AlphaFoldDB" id="A0A1F5H7W9"/>
<dbReference type="NCBIfam" id="TIGR01033">
    <property type="entry name" value="YebC/PmpR family DNA-binding transcriptional regulator"/>
    <property type="match status" value="1"/>
</dbReference>
<dbReference type="InterPro" id="IPR048300">
    <property type="entry name" value="TACO1_YebC-like_2nd/3rd_dom"/>
</dbReference>
<evidence type="ECO:0000313" key="9">
    <source>
        <dbReference type="EMBL" id="OGE00162.1"/>
    </source>
</evidence>
<evidence type="ECO:0000259" key="8">
    <source>
        <dbReference type="Pfam" id="PF20772"/>
    </source>
</evidence>
<evidence type="ECO:0000256" key="5">
    <source>
        <dbReference type="ARBA" id="ARBA00023163"/>
    </source>
</evidence>
<evidence type="ECO:0000256" key="1">
    <source>
        <dbReference type="ARBA" id="ARBA00008724"/>
    </source>
</evidence>
<comment type="subcellular location">
    <subcellularLocation>
        <location evidence="6">Cytoplasm</location>
    </subcellularLocation>
</comment>
<dbReference type="InterPro" id="IPR026564">
    <property type="entry name" value="Transcrip_reg_TACO1-like_dom3"/>
</dbReference>
<dbReference type="InterPro" id="IPR002876">
    <property type="entry name" value="Transcrip_reg_TACO1-like"/>
</dbReference>
<name>A0A1F5H7W9_9BACT</name>
<dbReference type="InterPro" id="IPR029072">
    <property type="entry name" value="YebC-like"/>
</dbReference>
<sequence>MSGHSKWSQIKRQKGVADVKRGQAFTKLGNAITIAVREGGGGDPVSNFKLRLAIDQARAVNMPKENIQRAIDRGLGKGGGGGQLESVAYEGYGPGKVGLIVEATTDNRNRALSEIRGVIEKSGGTFASLGAVSWMFKDQGLITVPRDGKSVDEIFEMAAEAGAEDVEEAGDLVEVYTKPTEIETVRRALLEKGLKAGSVELVKKPTTTVEIADPETAKKVLSLIEKLEELDDVQKVYSNFDIPDEILAGK</sequence>
<dbReference type="Pfam" id="PF20772">
    <property type="entry name" value="TACO1_YebC_N"/>
    <property type="match status" value="1"/>
</dbReference>
<accession>A0A1F5H7W9</accession>
<dbReference type="Gene3D" id="3.30.70.980">
    <property type="match status" value="2"/>
</dbReference>
<evidence type="ECO:0000256" key="2">
    <source>
        <dbReference type="ARBA" id="ARBA00022490"/>
    </source>
</evidence>
<reference evidence="9 10" key="1">
    <citation type="journal article" date="2016" name="Nat. Commun.">
        <title>Thousands of microbial genomes shed light on interconnected biogeochemical processes in an aquifer system.</title>
        <authorList>
            <person name="Anantharaman K."/>
            <person name="Brown C.T."/>
            <person name="Hug L.A."/>
            <person name="Sharon I."/>
            <person name="Castelle C.J."/>
            <person name="Probst A.J."/>
            <person name="Thomas B.C."/>
            <person name="Singh A."/>
            <person name="Wilkins M.J."/>
            <person name="Karaoz U."/>
            <person name="Brodie E.L."/>
            <person name="Williams K.H."/>
            <person name="Hubbard S.S."/>
            <person name="Banfield J.F."/>
        </authorList>
    </citation>
    <scope>NUCLEOTIDE SEQUENCE [LARGE SCALE GENOMIC DNA]</scope>
</reference>
<comment type="similarity">
    <text evidence="1 6">Belongs to the TACO1 family.</text>
</comment>
<evidence type="ECO:0000256" key="3">
    <source>
        <dbReference type="ARBA" id="ARBA00023015"/>
    </source>
</evidence>
<dbReference type="SUPFAM" id="SSF75625">
    <property type="entry name" value="YebC-like"/>
    <property type="match status" value="1"/>
</dbReference>
<keyword evidence="4 6" id="KW-0238">DNA-binding</keyword>
<proteinExistence type="inferred from homology"/>
<protein>
    <recommendedName>
        <fullName evidence="6">Probable transcriptional regulatory protein A3B54_02045</fullName>
    </recommendedName>
</protein>
<comment type="caution">
    <text evidence="9">The sequence shown here is derived from an EMBL/GenBank/DDBJ whole genome shotgun (WGS) entry which is preliminary data.</text>
</comment>
<gene>
    <name evidence="9" type="ORF">A3B54_02045</name>
</gene>
<feature type="domain" description="TACO1/YebC-like second and third" evidence="7">
    <location>
        <begin position="85"/>
        <end position="240"/>
    </location>
</feature>
<keyword evidence="2 6" id="KW-0963">Cytoplasm</keyword>